<dbReference type="Gene3D" id="1.25.40.390">
    <property type="match status" value="1"/>
</dbReference>
<evidence type="ECO:0000259" key="8">
    <source>
        <dbReference type="Pfam" id="PF14322"/>
    </source>
</evidence>
<keyword evidence="4" id="KW-0472">Membrane</keyword>
<dbReference type="Proteomes" id="UP000627292">
    <property type="component" value="Unassembled WGS sequence"/>
</dbReference>
<feature type="chain" id="PRO_5037517708" evidence="6">
    <location>
        <begin position="21"/>
        <end position="463"/>
    </location>
</feature>
<protein>
    <submittedName>
        <fullName evidence="9">Membrane protein</fullName>
    </submittedName>
</protein>
<dbReference type="SUPFAM" id="SSF48452">
    <property type="entry name" value="TPR-like"/>
    <property type="match status" value="1"/>
</dbReference>
<evidence type="ECO:0000256" key="1">
    <source>
        <dbReference type="ARBA" id="ARBA00004442"/>
    </source>
</evidence>
<evidence type="ECO:0000256" key="6">
    <source>
        <dbReference type="SAM" id="SignalP"/>
    </source>
</evidence>
<evidence type="ECO:0000256" key="3">
    <source>
        <dbReference type="ARBA" id="ARBA00022729"/>
    </source>
</evidence>
<comment type="similarity">
    <text evidence="2">Belongs to the SusD family.</text>
</comment>
<evidence type="ECO:0000313" key="9">
    <source>
        <dbReference type="EMBL" id="GGH66003.1"/>
    </source>
</evidence>
<dbReference type="EMBL" id="BMIB01000002">
    <property type="protein sequence ID" value="GGH66003.1"/>
    <property type="molecule type" value="Genomic_DNA"/>
</dbReference>
<comment type="caution">
    <text evidence="9">The sequence shown here is derived from an EMBL/GenBank/DDBJ whole genome shotgun (WGS) entry which is preliminary data.</text>
</comment>
<dbReference type="AlphaFoldDB" id="A0A917IWE1"/>
<evidence type="ECO:0000256" key="4">
    <source>
        <dbReference type="ARBA" id="ARBA00023136"/>
    </source>
</evidence>
<keyword evidence="10" id="KW-1185">Reference proteome</keyword>
<evidence type="ECO:0000256" key="5">
    <source>
        <dbReference type="ARBA" id="ARBA00023237"/>
    </source>
</evidence>
<dbReference type="InterPro" id="IPR011990">
    <property type="entry name" value="TPR-like_helical_dom_sf"/>
</dbReference>
<dbReference type="Pfam" id="PF14322">
    <property type="entry name" value="SusD-like_3"/>
    <property type="match status" value="1"/>
</dbReference>
<dbReference type="Pfam" id="PF07980">
    <property type="entry name" value="SusD_RagB"/>
    <property type="match status" value="1"/>
</dbReference>
<feature type="domain" description="SusD-like N-terminal" evidence="8">
    <location>
        <begin position="37"/>
        <end position="221"/>
    </location>
</feature>
<dbReference type="InterPro" id="IPR033985">
    <property type="entry name" value="SusD-like_N"/>
</dbReference>
<name>A0A917IWE1_9BACT</name>
<dbReference type="RefSeq" id="WP_188951864.1">
    <property type="nucleotide sequence ID" value="NZ_BMIB01000002.1"/>
</dbReference>
<dbReference type="InterPro" id="IPR012944">
    <property type="entry name" value="SusD_RagB_dom"/>
</dbReference>
<gene>
    <name evidence="9" type="ORF">GCM10011379_19710</name>
</gene>
<reference evidence="9" key="1">
    <citation type="journal article" date="2014" name="Int. J. Syst. Evol. Microbiol.">
        <title>Complete genome sequence of Corynebacterium casei LMG S-19264T (=DSM 44701T), isolated from a smear-ripened cheese.</title>
        <authorList>
            <consortium name="US DOE Joint Genome Institute (JGI-PGF)"/>
            <person name="Walter F."/>
            <person name="Albersmeier A."/>
            <person name="Kalinowski J."/>
            <person name="Ruckert C."/>
        </authorList>
    </citation>
    <scope>NUCLEOTIDE SEQUENCE</scope>
    <source>
        <strain evidence="9">CGMCC 1.15290</strain>
    </source>
</reference>
<proteinExistence type="inferred from homology"/>
<evidence type="ECO:0000259" key="7">
    <source>
        <dbReference type="Pfam" id="PF07980"/>
    </source>
</evidence>
<keyword evidence="5" id="KW-0998">Cell outer membrane</keyword>
<evidence type="ECO:0000313" key="10">
    <source>
        <dbReference type="Proteomes" id="UP000627292"/>
    </source>
</evidence>
<organism evidence="9 10">
    <name type="scientific">Filimonas zeae</name>
    <dbReference type="NCBI Taxonomy" id="1737353"/>
    <lineage>
        <taxon>Bacteria</taxon>
        <taxon>Pseudomonadati</taxon>
        <taxon>Bacteroidota</taxon>
        <taxon>Chitinophagia</taxon>
        <taxon>Chitinophagales</taxon>
        <taxon>Chitinophagaceae</taxon>
        <taxon>Filimonas</taxon>
    </lineage>
</organism>
<sequence>MKRFYLYILFPALLALSCNKYVDTPVPQNELISAKVFESDKTATAAVAGIYTEMNSLNYYFSNVLMNYLTAMSADELYYASAFASFDVFKNNALLPSSQYVNTMWTQAYYYIYNANACIEGLTAATKLTESVRKQLLGEAYFVRGFLHFHLVNLYGHVPLITNTNYLENTNRGQDHPDSVYNQVIRDLQQAKALMGDDYPTAARTRPNKAVASAMLARAYLYTRQWAAAEKEAGEVIANTRYQLLTDLNTVFLLNSKEALWQLQPVNVAGGRNTWEGFTALPTTATALPLYRLDSMLVRSFETGDARLANWAGTRTTSAGVVVYFPYKYKVRTNAAAGVSEYSMVLRFAEQYLVRAEARVQLNKLSDARADLDTLRHRALLPSLPAGLDQPALLRAVEQERRVELFTEWGHRWFDLKRTQRADAVIRPRKGTTFWQATDTLYPIPADAIRTNVNLDQNDGYRQ</sequence>
<feature type="signal peptide" evidence="6">
    <location>
        <begin position="1"/>
        <end position="20"/>
    </location>
</feature>
<accession>A0A917IWE1</accession>
<dbReference type="GO" id="GO:0009279">
    <property type="term" value="C:cell outer membrane"/>
    <property type="evidence" value="ECO:0007669"/>
    <property type="project" value="UniProtKB-SubCell"/>
</dbReference>
<dbReference type="CDD" id="cd08977">
    <property type="entry name" value="SusD"/>
    <property type="match status" value="1"/>
</dbReference>
<keyword evidence="3 6" id="KW-0732">Signal</keyword>
<reference evidence="9" key="2">
    <citation type="submission" date="2020-09" db="EMBL/GenBank/DDBJ databases">
        <authorList>
            <person name="Sun Q."/>
            <person name="Zhou Y."/>
        </authorList>
    </citation>
    <scope>NUCLEOTIDE SEQUENCE</scope>
    <source>
        <strain evidence="9">CGMCC 1.15290</strain>
    </source>
</reference>
<dbReference type="PROSITE" id="PS51257">
    <property type="entry name" value="PROKAR_LIPOPROTEIN"/>
    <property type="match status" value="1"/>
</dbReference>
<evidence type="ECO:0000256" key="2">
    <source>
        <dbReference type="ARBA" id="ARBA00006275"/>
    </source>
</evidence>
<comment type="subcellular location">
    <subcellularLocation>
        <location evidence="1">Cell outer membrane</location>
    </subcellularLocation>
</comment>
<feature type="domain" description="RagB/SusD" evidence="7">
    <location>
        <begin position="324"/>
        <end position="461"/>
    </location>
</feature>